<feature type="transmembrane region" description="Helical" evidence="1">
    <location>
        <begin position="83"/>
        <end position="101"/>
    </location>
</feature>
<dbReference type="Proteomes" id="UP000199382">
    <property type="component" value="Unassembled WGS sequence"/>
</dbReference>
<evidence type="ECO:0000256" key="1">
    <source>
        <dbReference type="SAM" id="Phobius"/>
    </source>
</evidence>
<feature type="transmembrane region" description="Helical" evidence="1">
    <location>
        <begin position="43"/>
        <end position="63"/>
    </location>
</feature>
<reference evidence="2 3" key="1">
    <citation type="submission" date="2016-10" db="EMBL/GenBank/DDBJ databases">
        <authorList>
            <person name="de Groot N.N."/>
        </authorList>
    </citation>
    <scope>NUCLEOTIDE SEQUENCE [LARGE SCALE GENOMIC DNA]</scope>
    <source>
        <strain evidence="2 3">DSM 25294</strain>
    </source>
</reference>
<keyword evidence="1" id="KW-0472">Membrane</keyword>
<dbReference type="EMBL" id="FNEK01000096">
    <property type="protein sequence ID" value="SDL59264.1"/>
    <property type="molecule type" value="Genomic_DNA"/>
</dbReference>
<name>A0A1G9LBJ8_9RHOB</name>
<keyword evidence="1" id="KW-0812">Transmembrane</keyword>
<keyword evidence="3" id="KW-1185">Reference proteome</keyword>
<gene>
    <name evidence="2" type="ORF">SAMN04488026_109610</name>
</gene>
<sequence length="102" mass="10921">MSVAAALIRDGLLVAGTAGAFAAAALLRYGWDTMTDSGRTLRMIFEFSALYLFLAFALASLWMGGRLLAGHGETPGKTWMHGYVASIMLLLATISLVPPIWD</sequence>
<proteinExistence type="predicted"/>
<dbReference type="OrthoDB" id="9932996at2"/>
<keyword evidence="1" id="KW-1133">Transmembrane helix</keyword>
<protein>
    <submittedName>
        <fullName evidence="2">Uncharacterized protein</fullName>
    </submittedName>
</protein>
<evidence type="ECO:0000313" key="3">
    <source>
        <dbReference type="Proteomes" id="UP000199382"/>
    </source>
</evidence>
<dbReference type="AlphaFoldDB" id="A0A1G9LBJ8"/>
<accession>A0A1G9LBJ8</accession>
<dbReference type="RefSeq" id="WP_093163996.1">
    <property type="nucleotide sequence ID" value="NZ_FNEK01000096.1"/>
</dbReference>
<feature type="transmembrane region" description="Helical" evidence="1">
    <location>
        <begin position="12"/>
        <end position="31"/>
    </location>
</feature>
<organism evidence="2 3">
    <name type="scientific">Aliiruegeria lutimaris</name>
    <dbReference type="NCBI Taxonomy" id="571298"/>
    <lineage>
        <taxon>Bacteria</taxon>
        <taxon>Pseudomonadati</taxon>
        <taxon>Pseudomonadota</taxon>
        <taxon>Alphaproteobacteria</taxon>
        <taxon>Rhodobacterales</taxon>
        <taxon>Roseobacteraceae</taxon>
        <taxon>Aliiruegeria</taxon>
    </lineage>
</organism>
<evidence type="ECO:0000313" key="2">
    <source>
        <dbReference type="EMBL" id="SDL59264.1"/>
    </source>
</evidence>